<evidence type="ECO:0000313" key="3">
    <source>
        <dbReference type="Proteomes" id="UP000543174"/>
    </source>
</evidence>
<keyword evidence="2" id="KW-0413">Isomerase</keyword>
<dbReference type="InterPro" id="IPR036237">
    <property type="entry name" value="Xyl_isomerase-like_sf"/>
</dbReference>
<evidence type="ECO:0000313" key="2">
    <source>
        <dbReference type="EMBL" id="MBA9037154.1"/>
    </source>
</evidence>
<sequence>MKLCFNEATTLENSNLVKDLEYCNKHGYDYIEIRTMDKLPEYLESHSMDDLAQFFNENHIKPLALNALVFFNNRSEKEYKEVIEEFKSMLETAQKIGAPYIVAVPLVTEQKIVKAEIKNSCVQVLNELSELAEPYGVKIAVEFVGHPQCTVNTFDQAYDIVQAVNRDNVGLVLDCFHFHAMGSKLEDLKQADISKIFIVHIDDTEDFPIGFLTDEDRVWPGLGAIDLAAIFSTLKEKGYNDAVSVELFRPEYYQLNAEEAIKTAKETTIKAISEYYSFQTTKSYS</sequence>
<name>A0A7W3N668_PRIAR</name>
<dbReference type="Proteomes" id="UP000543174">
    <property type="component" value="Unassembled WGS sequence"/>
</dbReference>
<proteinExistence type="predicted"/>
<dbReference type="InterPro" id="IPR050312">
    <property type="entry name" value="IolE/XylAMocC-like"/>
</dbReference>
<dbReference type="PANTHER" id="PTHR12110:SF21">
    <property type="entry name" value="XYLOSE ISOMERASE-LIKE TIM BARREL DOMAIN-CONTAINING PROTEIN"/>
    <property type="match status" value="1"/>
</dbReference>
<reference evidence="2" key="1">
    <citation type="submission" date="2020-08" db="EMBL/GenBank/DDBJ databases">
        <title>Functional genomics of gut bacteria from endangered species of beetles.</title>
        <authorList>
            <person name="Carlos-Shanley C."/>
        </authorList>
    </citation>
    <scope>NUCLEOTIDE SEQUENCE [LARGE SCALE GENOMIC DNA]</scope>
    <source>
        <strain evidence="2">S00060</strain>
    </source>
</reference>
<dbReference type="RefSeq" id="WP_155660407.1">
    <property type="nucleotide sequence ID" value="NZ_JACJHT010000001.1"/>
</dbReference>
<dbReference type="GO" id="GO:0016853">
    <property type="term" value="F:isomerase activity"/>
    <property type="evidence" value="ECO:0007669"/>
    <property type="project" value="UniProtKB-KW"/>
</dbReference>
<dbReference type="Pfam" id="PF01261">
    <property type="entry name" value="AP_endonuc_2"/>
    <property type="match status" value="1"/>
</dbReference>
<protein>
    <submittedName>
        <fullName evidence="2">2-keto-myo-inositol isomerase</fullName>
        <ecNumber evidence="2">5.3.99.11</ecNumber>
    </submittedName>
</protein>
<gene>
    <name evidence="2" type="ORF">HNP21_000243</name>
</gene>
<accession>A0A7W3N668</accession>
<dbReference type="Gene3D" id="3.20.20.150">
    <property type="entry name" value="Divalent-metal-dependent TIM barrel enzymes"/>
    <property type="match status" value="1"/>
</dbReference>
<dbReference type="EC" id="5.3.99.11" evidence="2"/>
<dbReference type="EMBL" id="JACJHT010000001">
    <property type="protein sequence ID" value="MBA9037154.1"/>
    <property type="molecule type" value="Genomic_DNA"/>
</dbReference>
<keyword evidence="3" id="KW-1185">Reference proteome</keyword>
<evidence type="ECO:0000259" key="1">
    <source>
        <dbReference type="Pfam" id="PF01261"/>
    </source>
</evidence>
<dbReference type="PANTHER" id="PTHR12110">
    <property type="entry name" value="HYDROXYPYRUVATE ISOMERASE"/>
    <property type="match status" value="1"/>
</dbReference>
<dbReference type="SUPFAM" id="SSF51658">
    <property type="entry name" value="Xylose isomerase-like"/>
    <property type="match status" value="1"/>
</dbReference>
<dbReference type="InterPro" id="IPR013022">
    <property type="entry name" value="Xyl_isomerase-like_TIM-brl"/>
</dbReference>
<organism evidence="2 3">
    <name type="scientific">Priestia aryabhattai</name>
    <name type="common">Bacillus aryabhattai</name>
    <dbReference type="NCBI Taxonomy" id="412384"/>
    <lineage>
        <taxon>Bacteria</taxon>
        <taxon>Bacillati</taxon>
        <taxon>Bacillota</taxon>
        <taxon>Bacilli</taxon>
        <taxon>Bacillales</taxon>
        <taxon>Bacillaceae</taxon>
        <taxon>Priestia</taxon>
    </lineage>
</organism>
<dbReference type="AlphaFoldDB" id="A0A7W3N668"/>
<comment type="caution">
    <text evidence="2">The sequence shown here is derived from an EMBL/GenBank/DDBJ whole genome shotgun (WGS) entry which is preliminary data.</text>
</comment>
<feature type="domain" description="Xylose isomerase-like TIM barrel" evidence="1">
    <location>
        <begin position="21"/>
        <end position="264"/>
    </location>
</feature>